<evidence type="ECO:0000313" key="8">
    <source>
        <dbReference type="Proteomes" id="UP000025748"/>
    </source>
</evidence>
<dbReference type="Proteomes" id="UP000025748">
    <property type="component" value="Unassembled WGS sequence"/>
</dbReference>
<evidence type="ECO:0000256" key="4">
    <source>
        <dbReference type="ARBA" id="ARBA00023004"/>
    </source>
</evidence>
<dbReference type="InterPro" id="IPR045623">
    <property type="entry name" value="LigXa_C"/>
</dbReference>
<evidence type="ECO:0000256" key="3">
    <source>
        <dbReference type="ARBA" id="ARBA00023002"/>
    </source>
</evidence>
<keyword evidence="8" id="KW-1185">Reference proteome</keyword>
<proteinExistence type="predicted"/>
<dbReference type="SUPFAM" id="SSF55961">
    <property type="entry name" value="Bet v1-like"/>
    <property type="match status" value="1"/>
</dbReference>
<dbReference type="EMBL" id="JHEM01000016">
    <property type="protein sequence ID" value="KCB24058.1"/>
    <property type="molecule type" value="Genomic_DNA"/>
</dbReference>
<accession>A0ABR4R0C7</accession>
<organism evidence="7 8">
    <name type="scientific">Bordetella hinzii OH87 BAL007II</name>
    <dbReference type="NCBI Taxonomy" id="1331262"/>
    <lineage>
        <taxon>Bacteria</taxon>
        <taxon>Pseudomonadati</taxon>
        <taxon>Pseudomonadota</taxon>
        <taxon>Betaproteobacteria</taxon>
        <taxon>Burkholderiales</taxon>
        <taxon>Alcaligenaceae</taxon>
        <taxon>Bordetella</taxon>
    </lineage>
</organism>
<dbReference type="Pfam" id="PF00355">
    <property type="entry name" value="Rieske"/>
    <property type="match status" value="1"/>
</dbReference>
<sequence length="439" mass="49124">MLTKEENELLCRVEGDAAMGQLMRRHWVPVCLTEEVSEPDGDPVHARILGEDLVVFRDTEGRVGVMDEYCPHRRVSLVYGRNEDCGLRCLYHGWKMDVEGTVIEMVSEPAASSMAEKVKHKAYKVQEWGGMVWAFMGPQDQVPEFVPPSWAPERDTKVSIAKVLVPCNWAQILEGAIDSAHSSSLHSSDFVPARVGGAEATDKNWLRPSTDKAPRMQVHRTPYGFRYAAIRRPITNAAQNDYIRSTVFVAPGTVLIPPNNLYNVANVNVPMDDTNTVFYFIAWGARETTPDTETWRKFLGASVGRDLDERYRPLRNMENRFWQDRQAMKAGNFTGIKGFPNQDIAMWVTMGPIANRSDDRLGASDLAIVEFRRQMLEAVQAFAQGAPAIGTAEQRIPASVCAFQAIVPKSVDWREFQAAPVGREAGADPELETNYQTTA</sequence>
<keyword evidence="4" id="KW-0408">Iron</keyword>
<keyword evidence="1" id="KW-0001">2Fe-2S</keyword>
<dbReference type="InterPro" id="IPR036922">
    <property type="entry name" value="Rieske_2Fe-2S_sf"/>
</dbReference>
<keyword evidence="3" id="KW-0560">Oxidoreductase</keyword>
<keyword evidence="2" id="KW-0479">Metal-binding</keyword>
<dbReference type="InterPro" id="IPR017941">
    <property type="entry name" value="Rieske_2Fe-2S"/>
</dbReference>
<dbReference type="Pfam" id="PF19301">
    <property type="entry name" value="LigXa_C"/>
    <property type="match status" value="1"/>
</dbReference>
<evidence type="ECO:0000259" key="6">
    <source>
        <dbReference type="PROSITE" id="PS51296"/>
    </source>
</evidence>
<dbReference type="SUPFAM" id="SSF50022">
    <property type="entry name" value="ISP domain"/>
    <property type="match status" value="1"/>
</dbReference>
<feature type="domain" description="Rieske" evidence="6">
    <location>
        <begin position="27"/>
        <end position="134"/>
    </location>
</feature>
<dbReference type="PANTHER" id="PTHR21266">
    <property type="entry name" value="IRON-SULFUR DOMAIN CONTAINING PROTEIN"/>
    <property type="match status" value="1"/>
</dbReference>
<evidence type="ECO:0000256" key="2">
    <source>
        <dbReference type="ARBA" id="ARBA00022723"/>
    </source>
</evidence>
<evidence type="ECO:0000256" key="1">
    <source>
        <dbReference type="ARBA" id="ARBA00022714"/>
    </source>
</evidence>
<gene>
    <name evidence="7" type="ORF">L544_4456</name>
</gene>
<dbReference type="Gene3D" id="2.102.10.10">
    <property type="entry name" value="Rieske [2Fe-2S] iron-sulphur domain"/>
    <property type="match status" value="1"/>
</dbReference>
<name>A0ABR4R0C7_9BORD</name>
<reference evidence="7 8" key="1">
    <citation type="submission" date="2014-03" db="EMBL/GenBank/DDBJ databases">
        <title>Genome sequence of Bordetella hinzii.</title>
        <authorList>
            <person name="Register K."/>
            <person name="Harvill E."/>
            <person name="Goodfield L.L."/>
            <person name="Ivanov Y.V."/>
            <person name="Meyer J.A."/>
            <person name="Muse S.J."/>
            <person name="Jacobs N."/>
            <person name="Bendor L."/>
            <person name="Smallridge W.E."/>
            <person name="Brinkac L.M."/>
            <person name="Sanka R."/>
            <person name="Kim M."/>
            <person name="Losada L."/>
        </authorList>
    </citation>
    <scope>NUCLEOTIDE SEQUENCE [LARGE SCALE GENOMIC DNA]</scope>
    <source>
        <strain evidence="7 8">OH87 BAL007II</strain>
    </source>
</reference>
<dbReference type="InterPro" id="IPR050584">
    <property type="entry name" value="Cholesterol_7-desaturase"/>
</dbReference>
<dbReference type="PANTHER" id="PTHR21266:SF59">
    <property type="entry name" value="BLR4922 PROTEIN"/>
    <property type="match status" value="1"/>
</dbReference>
<keyword evidence="5" id="KW-0411">Iron-sulfur</keyword>
<comment type="caution">
    <text evidence="7">The sequence shown here is derived from an EMBL/GenBank/DDBJ whole genome shotgun (WGS) entry which is preliminary data.</text>
</comment>
<dbReference type="CDD" id="cd03479">
    <property type="entry name" value="Rieske_RO_Alpha_PhDO_like"/>
    <property type="match status" value="1"/>
</dbReference>
<evidence type="ECO:0000313" key="7">
    <source>
        <dbReference type="EMBL" id="KCB24058.1"/>
    </source>
</evidence>
<dbReference type="PROSITE" id="PS51296">
    <property type="entry name" value="RIESKE"/>
    <property type="match status" value="1"/>
</dbReference>
<dbReference type="RefSeq" id="WP_032962881.1">
    <property type="nucleotide sequence ID" value="NZ_JHEM01000016.1"/>
</dbReference>
<evidence type="ECO:0000256" key="5">
    <source>
        <dbReference type="ARBA" id="ARBA00023014"/>
    </source>
</evidence>
<protein>
    <submittedName>
        <fullName evidence="7">Phthalate 4,5-dioxygenase oxygenase subunit family protein</fullName>
    </submittedName>
</protein>